<dbReference type="Gene3D" id="2.40.50.100">
    <property type="match status" value="1"/>
</dbReference>
<dbReference type="PANTHER" id="PTHR30367:SF12">
    <property type="entry name" value="P-HYDROXYBENZOIC ACID EFFLUX PUMP SUBUNIT AAEA"/>
    <property type="match status" value="1"/>
</dbReference>
<keyword evidence="3" id="KW-1185">Reference proteome</keyword>
<keyword evidence="1" id="KW-1133">Transmembrane helix</keyword>
<gene>
    <name evidence="2" type="ORF">HQ945_21615</name>
</gene>
<evidence type="ECO:0000313" key="3">
    <source>
        <dbReference type="Proteomes" id="UP000550508"/>
    </source>
</evidence>
<sequence length="410" mass="44244">MFELLLCSMLTVFPDYLFRRYVQGKRIGREITLYTMWYELRWGITACLLLTVLLITTIFYFHPTTNNVTAIFRTVTILPETSGRVAEVYVTNNETVAAGAPLFRLDSSEQEAAKETAQRGIAEVDAASAVAKTELAGADGMIQQAQGALQQAIDELNTKQEIMRRNANVVAPREIERLQVVVDGRKGAVDAAVANKETLQARIAALLPAQRSSAEAALAQAQVELDKMIVRAGVAGTVHQFTLRPGDFVNSLLRPAGILVPTEAGRVALIAGFNQIEAQVMKPGMIAEATCIGKPFTIIPMVVTQVQDVIAAGQLRPTDQLIDVQQIAQPGTLTVFLEPIFAGALEGIPPGSSCIANAYTSNHAALESKDLGTLHRFFLHGVDAVGLVHAAILRIQAILLPVQVLVFSGH</sequence>
<accession>A0A849VV68</accession>
<keyword evidence="1" id="KW-0812">Transmembrane</keyword>
<name>A0A849VV68_9HYPH</name>
<reference evidence="2 3" key="1">
    <citation type="submission" date="2020-05" db="EMBL/GenBank/DDBJ databases">
        <authorList>
            <person name="Kim M.K."/>
        </authorList>
    </citation>
    <scope>NUCLEOTIDE SEQUENCE [LARGE SCALE GENOMIC DNA]</scope>
    <source>
        <strain evidence="2 3">BT25</strain>
    </source>
</reference>
<dbReference type="SUPFAM" id="SSF111369">
    <property type="entry name" value="HlyD-like secretion proteins"/>
    <property type="match status" value="1"/>
</dbReference>
<dbReference type="PANTHER" id="PTHR30367">
    <property type="entry name" value="P-HYDROXYBENZOIC ACID EFFLUX PUMP SUBUNIT AAEA-RELATED"/>
    <property type="match status" value="1"/>
</dbReference>
<dbReference type="RefSeq" id="WP_091922927.1">
    <property type="nucleotide sequence ID" value="NZ_CP088292.1"/>
</dbReference>
<organism evidence="2 3">
    <name type="scientific">Phyllobacterium pellucidum</name>
    <dbReference type="NCBI Taxonomy" id="2740464"/>
    <lineage>
        <taxon>Bacteria</taxon>
        <taxon>Pseudomonadati</taxon>
        <taxon>Pseudomonadota</taxon>
        <taxon>Alphaproteobacteria</taxon>
        <taxon>Hyphomicrobiales</taxon>
        <taxon>Phyllobacteriaceae</taxon>
        <taxon>Phyllobacterium</taxon>
    </lineage>
</organism>
<dbReference type="InterPro" id="IPR050393">
    <property type="entry name" value="MFP_Efflux_Pump"/>
</dbReference>
<dbReference type="AlphaFoldDB" id="A0A849VV68"/>
<protein>
    <submittedName>
        <fullName evidence="2">HlyD family secretion protein</fullName>
    </submittedName>
</protein>
<evidence type="ECO:0000256" key="1">
    <source>
        <dbReference type="SAM" id="Phobius"/>
    </source>
</evidence>
<dbReference type="Gene3D" id="1.10.287.470">
    <property type="entry name" value="Helix hairpin bin"/>
    <property type="match status" value="1"/>
</dbReference>
<proteinExistence type="predicted"/>
<comment type="caution">
    <text evidence="2">The sequence shown here is derived from an EMBL/GenBank/DDBJ whole genome shotgun (WGS) entry which is preliminary data.</text>
</comment>
<feature type="transmembrane region" description="Helical" evidence="1">
    <location>
        <begin position="40"/>
        <end position="61"/>
    </location>
</feature>
<dbReference type="EMBL" id="JABUMX010000008">
    <property type="protein sequence ID" value="NTS33862.1"/>
    <property type="molecule type" value="Genomic_DNA"/>
</dbReference>
<dbReference type="Proteomes" id="UP000550508">
    <property type="component" value="Unassembled WGS sequence"/>
</dbReference>
<keyword evidence="1" id="KW-0472">Membrane</keyword>
<evidence type="ECO:0000313" key="2">
    <source>
        <dbReference type="EMBL" id="NTS33862.1"/>
    </source>
</evidence>